<comment type="caution">
    <text evidence="3">The sequence shown here is derived from an EMBL/GenBank/DDBJ whole genome shotgun (WGS) entry which is preliminary data.</text>
</comment>
<keyword evidence="4" id="KW-1185">Reference proteome</keyword>
<name>A0A5C8P949_9HYPH</name>
<dbReference type="InterPro" id="IPR005064">
    <property type="entry name" value="BUG"/>
</dbReference>
<gene>
    <name evidence="3" type="ORF">FHP25_35295</name>
</gene>
<sequence length="330" mass="35262">MKTDHATIRRRTALAALGGALAAPLVARAQDAWPTRPVRYINPFPAGGATDTLSRLYCQKMTELTGQQFVVENRGGSGGDVGVDVVAKAAPDGYTIGLGGIASHAISPTLKKGQLTFDPEKDFTFVTNLWWLPNMLVANLDLPARTVPELIALLKKNPGKYSYASAGNGTTLHLSGELFKQLAEVDMLHVPYRGAAPAMVDLMAGQVHMIFDNIPGALAQYRPGKVRGFAVTSLQRSAAAPDIPTLAEFLPGFDIRSWTCLVGPAKLPGPVVERMSAVSRKALESPDLVKAYIDLGATAWWSTPQDVTAYRASEEARLAGIIRKAGAKVD</sequence>
<proteinExistence type="inferred from homology"/>
<dbReference type="RefSeq" id="WP_147851708.1">
    <property type="nucleotide sequence ID" value="NZ_VDUZ01000062.1"/>
</dbReference>
<protein>
    <submittedName>
        <fullName evidence="3">Tripartite tricarboxylate transporter substrate binding protein</fullName>
    </submittedName>
</protein>
<dbReference type="OrthoDB" id="9780943at2"/>
<reference evidence="3 4" key="1">
    <citation type="submission" date="2019-06" db="EMBL/GenBank/DDBJ databases">
        <title>New taxonomy in bacterial strain CC-CFT640, isolated from vineyard.</title>
        <authorList>
            <person name="Lin S.-Y."/>
            <person name="Tsai C.-F."/>
            <person name="Young C.-C."/>
        </authorList>
    </citation>
    <scope>NUCLEOTIDE SEQUENCE [LARGE SCALE GENOMIC DNA]</scope>
    <source>
        <strain evidence="3 4">CC-CFT640</strain>
    </source>
</reference>
<organism evidence="3 4">
    <name type="scientific">Vineibacter terrae</name>
    <dbReference type="NCBI Taxonomy" id="2586908"/>
    <lineage>
        <taxon>Bacteria</taxon>
        <taxon>Pseudomonadati</taxon>
        <taxon>Pseudomonadota</taxon>
        <taxon>Alphaproteobacteria</taxon>
        <taxon>Hyphomicrobiales</taxon>
        <taxon>Vineibacter</taxon>
    </lineage>
</organism>
<feature type="chain" id="PRO_5023063349" evidence="2">
    <location>
        <begin position="30"/>
        <end position="330"/>
    </location>
</feature>
<dbReference type="PANTHER" id="PTHR42928:SF5">
    <property type="entry name" value="BLR1237 PROTEIN"/>
    <property type="match status" value="1"/>
</dbReference>
<dbReference type="Gene3D" id="3.40.190.150">
    <property type="entry name" value="Bordetella uptake gene, domain 1"/>
    <property type="match status" value="1"/>
</dbReference>
<evidence type="ECO:0000313" key="4">
    <source>
        <dbReference type="Proteomes" id="UP000321638"/>
    </source>
</evidence>
<dbReference type="Proteomes" id="UP000321638">
    <property type="component" value="Unassembled WGS sequence"/>
</dbReference>
<dbReference type="SUPFAM" id="SSF53850">
    <property type="entry name" value="Periplasmic binding protein-like II"/>
    <property type="match status" value="1"/>
</dbReference>
<dbReference type="PIRSF" id="PIRSF017082">
    <property type="entry name" value="YflP"/>
    <property type="match status" value="1"/>
</dbReference>
<dbReference type="Gene3D" id="3.40.190.10">
    <property type="entry name" value="Periplasmic binding protein-like II"/>
    <property type="match status" value="1"/>
</dbReference>
<evidence type="ECO:0000313" key="3">
    <source>
        <dbReference type="EMBL" id="TXL70290.1"/>
    </source>
</evidence>
<dbReference type="InterPro" id="IPR042100">
    <property type="entry name" value="Bug_dom1"/>
</dbReference>
<evidence type="ECO:0000256" key="1">
    <source>
        <dbReference type="ARBA" id="ARBA00006987"/>
    </source>
</evidence>
<dbReference type="PANTHER" id="PTHR42928">
    <property type="entry name" value="TRICARBOXYLATE-BINDING PROTEIN"/>
    <property type="match status" value="1"/>
</dbReference>
<evidence type="ECO:0000256" key="2">
    <source>
        <dbReference type="SAM" id="SignalP"/>
    </source>
</evidence>
<feature type="signal peptide" evidence="2">
    <location>
        <begin position="1"/>
        <end position="29"/>
    </location>
</feature>
<keyword evidence="2" id="KW-0732">Signal</keyword>
<comment type="similarity">
    <text evidence="1">Belongs to the UPF0065 (bug) family.</text>
</comment>
<dbReference type="AlphaFoldDB" id="A0A5C8P949"/>
<accession>A0A5C8P949</accession>
<dbReference type="Pfam" id="PF03401">
    <property type="entry name" value="TctC"/>
    <property type="match status" value="1"/>
</dbReference>
<dbReference type="CDD" id="cd13578">
    <property type="entry name" value="PBP2_Bug27"/>
    <property type="match status" value="1"/>
</dbReference>
<dbReference type="EMBL" id="VDUZ01000062">
    <property type="protein sequence ID" value="TXL70290.1"/>
    <property type="molecule type" value="Genomic_DNA"/>
</dbReference>